<dbReference type="eggNOG" id="ENOG5031VY1">
    <property type="taxonomic scope" value="Bacteria"/>
</dbReference>
<sequence length="129" mass="14651">MRIILLFHRAPVRVTKITIVRSKLKLRRSMLQLKQALSQEKAETKQMLVIYKKYTKRQATVEEIKFANSQLFDLLKGLGLSVFAVLPFAPITIPILVKLGKLVGVDVLPSSFNKPLPKPEQPPFNNDVN</sequence>
<feature type="transmembrane region" description="Helical" evidence="1">
    <location>
        <begin position="74"/>
        <end position="97"/>
    </location>
</feature>
<keyword evidence="1" id="KW-1133">Transmembrane helix</keyword>
<name>A4C3F4_9GAMM</name>
<dbReference type="RefSeq" id="WP_009836387.1">
    <property type="nucleotide sequence ID" value="NZ_AAOH01000001.1"/>
</dbReference>
<evidence type="ECO:0000313" key="2">
    <source>
        <dbReference type="EMBL" id="EAR30086.1"/>
    </source>
</evidence>
<dbReference type="HOGENOM" id="CLU_158670_0_0_6"/>
<proteinExistence type="predicted"/>
<evidence type="ECO:0008006" key="4">
    <source>
        <dbReference type="Google" id="ProtNLM"/>
    </source>
</evidence>
<protein>
    <recommendedName>
        <fullName evidence="4">Letm1 RBD domain-containing protein</fullName>
    </recommendedName>
</protein>
<accession>A4C3F4</accession>
<dbReference type="OrthoDB" id="5298506at2"/>
<dbReference type="AlphaFoldDB" id="A4C3F4"/>
<organism evidence="2 3">
    <name type="scientific">Pseudoalteromonas tunicata D2</name>
    <dbReference type="NCBI Taxonomy" id="87626"/>
    <lineage>
        <taxon>Bacteria</taxon>
        <taxon>Pseudomonadati</taxon>
        <taxon>Pseudomonadota</taxon>
        <taxon>Gammaproteobacteria</taxon>
        <taxon>Alteromonadales</taxon>
        <taxon>Pseudoalteromonadaceae</taxon>
        <taxon>Pseudoalteromonas</taxon>
    </lineage>
</organism>
<dbReference type="Proteomes" id="UP000006201">
    <property type="component" value="Unassembled WGS sequence"/>
</dbReference>
<evidence type="ECO:0000256" key="1">
    <source>
        <dbReference type="SAM" id="Phobius"/>
    </source>
</evidence>
<comment type="caution">
    <text evidence="2">The sequence shown here is derived from an EMBL/GenBank/DDBJ whole genome shotgun (WGS) entry which is preliminary data.</text>
</comment>
<gene>
    <name evidence="2" type="ORF">PTD2_00916</name>
</gene>
<evidence type="ECO:0000313" key="3">
    <source>
        <dbReference type="Proteomes" id="UP000006201"/>
    </source>
</evidence>
<keyword evidence="1" id="KW-0812">Transmembrane</keyword>
<reference evidence="2 3" key="1">
    <citation type="submission" date="2006-02" db="EMBL/GenBank/DDBJ databases">
        <authorList>
            <person name="Moran M.A."/>
            <person name="Kjelleberg S."/>
            <person name="Egan S."/>
            <person name="Saunders N."/>
            <person name="Thomas T."/>
            <person name="Ferriera S."/>
            <person name="Johnson J."/>
            <person name="Kravitz S."/>
            <person name="Halpern A."/>
            <person name="Remington K."/>
            <person name="Beeson K."/>
            <person name="Tran B."/>
            <person name="Rogers Y.-H."/>
            <person name="Friedman R."/>
            <person name="Venter J.C."/>
        </authorList>
    </citation>
    <scope>NUCLEOTIDE SEQUENCE [LARGE SCALE GENOMIC DNA]</scope>
    <source>
        <strain evidence="2 3">D2</strain>
    </source>
</reference>
<keyword evidence="1" id="KW-0472">Membrane</keyword>
<dbReference type="EMBL" id="AAOH01000001">
    <property type="protein sequence ID" value="EAR30086.1"/>
    <property type="molecule type" value="Genomic_DNA"/>
</dbReference>
<dbReference type="STRING" id="87626.PTD2_00916"/>
<keyword evidence="3" id="KW-1185">Reference proteome</keyword>